<feature type="domain" description="PARG catalytic Macro" evidence="2">
    <location>
        <begin position="1"/>
        <end position="150"/>
    </location>
</feature>
<name>A0A8S3SSS4_MYTED</name>
<organism evidence="3 4">
    <name type="scientific">Mytilus edulis</name>
    <name type="common">Blue mussel</name>
    <dbReference type="NCBI Taxonomy" id="6550"/>
    <lineage>
        <taxon>Eukaryota</taxon>
        <taxon>Metazoa</taxon>
        <taxon>Spiralia</taxon>
        <taxon>Lophotrochozoa</taxon>
        <taxon>Mollusca</taxon>
        <taxon>Bivalvia</taxon>
        <taxon>Autobranchia</taxon>
        <taxon>Pteriomorphia</taxon>
        <taxon>Mytilida</taxon>
        <taxon>Mytiloidea</taxon>
        <taxon>Mytilidae</taxon>
        <taxon>Mytilinae</taxon>
        <taxon>Mytilus</taxon>
    </lineage>
</organism>
<dbReference type="PANTHER" id="PTHR12837:SF15">
    <property type="entry name" value="POLY(ADP-RIBOSE) GLYCOHYDROLASE"/>
    <property type="match status" value="1"/>
</dbReference>
<keyword evidence="3" id="KW-0378">Hydrolase</keyword>
<dbReference type="GO" id="GO:1990966">
    <property type="term" value="P:ATP generation from poly-ADP-D-ribose"/>
    <property type="evidence" value="ECO:0007669"/>
    <property type="project" value="TreeGrafter"/>
</dbReference>
<dbReference type="GO" id="GO:0005634">
    <property type="term" value="C:nucleus"/>
    <property type="evidence" value="ECO:0007669"/>
    <property type="project" value="TreeGrafter"/>
</dbReference>
<evidence type="ECO:0000313" key="4">
    <source>
        <dbReference type="Proteomes" id="UP000683360"/>
    </source>
</evidence>
<dbReference type="EMBL" id="CAJPWZ010001808">
    <property type="protein sequence ID" value="CAG2224610.1"/>
    <property type="molecule type" value="Genomic_DNA"/>
</dbReference>
<dbReference type="Proteomes" id="UP000683360">
    <property type="component" value="Unassembled WGS sequence"/>
</dbReference>
<feature type="region of interest" description="Disordered" evidence="1">
    <location>
        <begin position="349"/>
        <end position="395"/>
    </location>
</feature>
<keyword evidence="3" id="KW-0326">Glycosidase</keyword>
<dbReference type="GO" id="GO:0009225">
    <property type="term" value="P:nucleotide-sugar metabolic process"/>
    <property type="evidence" value="ECO:0007669"/>
    <property type="project" value="TreeGrafter"/>
</dbReference>
<dbReference type="InterPro" id="IPR007724">
    <property type="entry name" value="Poly_GlycHdrlase"/>
</dbReference>
<dbReference type="InterPro" id="IPR046372">
    <property type="entry name" value="PARG_cat_C"/>
</dbReference>
<gene>
    <name evidence="3" type="ORF">MEDL_37791</name>
</gene>
<dbReference type="EC" id="3.2.1.143" evidence="3"/>
<dbReference type="GO" id="GO:0006282">
    <property type="term" value="P:regulation of DNA repair"/>
    <property type="evidence" value="ECO:0007669"/>
    <property type="project" value="InterPro"/>
</dbReference>
<dbReference type="AlphaFoldDB" id="A0A8S3SSS4"/>
<sequence>MIISQLFTEGLEKNESLIMKGCERFSLYDGYARTFEWNGNYVDLTPRDDWGRLCTDVTAIDALVIHYYDKQFRGDIVKRELNKVGLLWICVTWRRKESPNEMNLSAVCTGNWGCGAFGGDKRLKALIQLMAATAAKRDVCYYTFDDDRLKNDIYNIHQYLTVTNPLGIGRGIPHFEAKNYKSKKIDSVSEYQAVYRKWPFQKPRTSIRPKSNKYEVAATMKSDTTYKMDYAPPKLTGREKKEKKKLKENEQYKYLQNEITTREKTYRKTTYASDFCPKEVKRRKPFTCVGEQSFKPPDYKFSCQSMYQLSYLTYSPDVIKKCRPNMIIPPSMLHSNVDRLMSKTCPNQEEKINDKPEQKPSHSKIKSSIPPPEEDVTTNKKTPENPSPVTDPKKGEMISTFMADYKANWNVKKRTLCKPEETNYRDDSIKFDGTTTQNQEFKAWTVSKPEVPLWGRKPVYKQPMEGMALNSTYSMDYDDPKVIVAAASMKPPPREDDIIKASGDGKAFKPSSTYNNTFKEWRGAQPAKTFLVKSQYNPPRDKMEFESTHRKCYTGQLAQKAEIIRHSSEHRQLNKDGQFYFQTTYNATYKDHRPQSCPGTGRGKMPVTVKTAWQEDLSSKKELNESHDSGIDMIECKN</sequence>
<proteinExistence type="predicted"/>
<dbReference type="GO" id="GO:0004649">
    <property type="term" value="F:poly(ADP-ribose) glycohydrolase activity"/>
    <property type="evidence" value="ECO:0007669"/>
    <property type="project" value="UniProtKB-EC"/>
</dbReference>
<accession>A0A8S3SSS4</accession>
<evidence type="ECO:0000256" key="1">
    <source>
        <dbReference type="SAM" id="MobiDB-lite"/>
    </source>
</evidence>
<comment type="caution">
    <text evidence="3">The sequence shown here is derived from an EMBL/GenBank/DDBJ whole genome shotgun (WGS) entry which is preliminary data.</text>
</comment>
<evidence type="ECO:0000313" key="3">
    <source>
        <dbReference type="EMBL" id="CAG2224610.1"/>
    </source>
</evidence>
<dbReference type="OrthoDB" id="365640at2759"/>
<evidence type="ECO:0000259" key="2">
    <source>
        <dbReference type="Pfam" id="PF05028"/>
    </source>
</evidence>
<dbReference type="GO" id="GO:0005737">
    <property type="term" value="C:cytoplasm"/>
    <property type="evidence" value="ECO:0007669"/>
    <property type="project" value="TreeGrafter"/>
</dbReference>
<protein>
    <submittedName>
        <fullName evidence="3">PARG</fullName>
        <ecNumber evidence="3">3.2.1.143</ecNumber>
    </submittedName>
</protein>
<dbReference type="GO" id="GO:0005975">
    <property type="term" value="P:carbohydrate metabolic process"/>
    <property type="evidence" value="ECO:0007669"/>
    <property type="project" value="InterPro"/>
</dbReference>
<keyword evidence="4" id="KW-1185">Reference proteome</keyword>
<feature type="compositionally biased region" description="Basic and acidic residues" evidence="1">
    <location>
        <begin position="349"/>
        <end position="360"/>
    </location>
</feature>
<dbReference type="Pfam" id="PF05028">
    <property type="entry name" value="PARG_cat_C"/>
    <property type="match status" value="1"/>
</dbReference>
<feature type="region of interest" description="Disordered" evidence="1">
    <location>
        <begin position="618"/>
        <end position="638"/>
    </location>
</feature>
<reference evidence="3" key="1">
    <citation type="submission" date="2021-03" db="EMBL/GenBank/DDBJ databases">
        <authorList>
            <person name="Bekaert M."/>
        </authorList>
    </citation>
    <scope>NUCLEOTIDE SEQUENCE</scope>
</reference>
<dbReference type="PANTHER" id="PTHR12837">
    <property type="entry name" value="POLY ADP-RIBOSE GLYCOHYDROLASE"/>
    <property type="match status" value="1"/>
</dbReference>